<comment type="caution">
    <text evidence="1">The sequence shown here is derived from an EMBL/GenBank/DDBJ whole genome shotgun (WGS) entry which is preliminary data.</text>
</comment>
<dbReference type="EMBL" id="JAJAGO010000012">
    <property type="protein sequence ID" value="MCT2592947.1"/>
    <property type="molecule type" value="Genomic_DNA"/>
</dbReference>
<protein>
    <submittedName>
        <fullName evidence="1">Uncharacterized protein</fullName>
    </submittedName>
</protein>
<keyword evidence="3" id="KW-1185">Reference proteome</keyword>
<reference evidence="1 3" key="1">
    <citation type="submission" date="2021-10" db="EMBL/GenBank/DDBJ databases">
        <title>Streptomyces gossypii sp. nov., isolated from soil collected from cotton field.</title>
        <authorList>
            <person name="Ge X."/>
            <person name="Chen X."/>
            <person name="Liu W."/>
        </authorList>
    </citation>
    <scope>NUCLEOTIDE SEQUENCE [LARGE SCALE GENOMIC DNA]</scope>
    <source>
        <strain evidence="1 3">N2-109</strain>
    </source>
</reference>
<dbReference type="RefSeq" id="WP_260220298.1">
    <property type="nucleotide sequence ID" value="NZ_JAJAGO010000012.1"/>
</dbReference>
<evidence type="ECO:0000313" key="3">
    <source>
        <dbReference type="Proteomes" id="UP001156389"/>
    </source>
</evidence>
<proteinExistence type="predicted"/>
<evidence type="ECO:0000313" key="1">
    <source>
        <dbReference type="EMBL" id="MCT2592947.1"/>
    </source>
</evidence>
<organism evidence="1 3">
    <name type="scientific">Streptomyces gossypii</name>
    <dbReference type="NCBI Taxonomy" id="2883101"/>
    <lineage>
        <taxon>Bacteria</taxon>
        <taxon>Bacillati</taxon>
        <taxon>Actinomycetota</taxon>
        <taxon>Actinomycetes</taxon>
        <taxon>Kitasatosporales</taxon>
        <taxon>Streptomycetaceae</taxon>
        <taxon>Streptomyces</taxon>
    </lineage>
</organism>
<dbReference type="Proteomes" id="UP001156389">
    <property type="component" value="Unassembled WGS sequence"/>
</dbReference>
<evidence type="ECO:0000313" key="2">
    <source>
        <dbReference type="EMBL" id="MCT2593680.1"/>
    </source>
</evidence>
<sequence length="113" mass="11405">MLDTTPLTAGVDRLADRLRATPQSALRRGAAAEGLALARELARRAQLAEFPGRAPYELPDAGPFAVGDQLSVAGHDLALALAAADDAAGLADSVRLLPGGAGPGVGPEATARR</sequence>
<dbReference type="EMBL" id="JAJAGO010000015">
    <property type="protein sequence ID" value="MCT2593680.1"/>
    <property type="molecule type" value="Genomic_DNA"/>
</dbReference>
<name>A0ABT2JYG6_9ACTN</name>
<accession>A0ABT2JYG6</accession>
<gene>
    <name evidence="1" type="ORF">LHJ74_24045</name>
    <name evidence="2" type="ORF">LHJ74_27880</name>
</gene>